<dbReference type="Gene3D" id="2.60.40.1120">
    <property type="entry name" value="Carboxypeptidase-like, regulatory domain"/>
    <property type="match status" value="1"/>
</dbReference>
<reference evidence="4" key="1">
    <citation type="submission" date="2016-10" db="EMBL/GenBank/DDBJ databases">
        <authorList>
            <person name="Varghese N."/>
            <person name="Submissions S."/>
        </authorList>
    </citation>
    <scope>NUCLEOTIDE SEQUENCE [LARGE SCALE GENOMIC DNA]</scope>
    <source>
        <strain evidence="4">CGMCC 1.12402</strain>
    </source>
</reference>
<sequence>MQRFLFISILLLSVGTLFSQEGTPFELKGRVVDSETGDPITFASIVITTRKKGLASNHIGEFEFEAQVGDVVKITSIGYNDYHLILTEDFAKEENRITFFMDSKAYVLDSVVVFHMTDNFYLKKKKWDTLQVENPYLNTVNPTDWSKTQFIPNTDGTAGVSIAGLLNVFDKKHKQQQRLKKLEEASEFEKERKAKIDAKFNKKLVKRVTRIDDRVIDEFMDFCDFRDAEILYASEYELTMKILDRYKAFLIR</sequence>
<keyword evidence="2" id="KW-0732">Signal</keyword>
<feature type="coiled-coil region" evidence="1">
    <location>
        <begin position="165"/>
        <end position="199"/>
    </location>
</feature>
<keyword evidence="1" id="KW-0175">Coiled coil</keyword>
<dbReference type="InterPro" id="IPR008969">
    <property type="entry name" value="CarboxyPept-like_regulatory"/>
</dbReference>
<dbReference type="Pfam" id="PF13715">
    <property type="entry name" value="CarbopepD_reg_2"/>
    <property type="match status" value="1"/>
</dbReference>
<dbReference type="STRING" id="1267423.SAMN05216290_1098"/>
<accession>A0A1I0NDG6</accession>
<keyword evidence="4" id="KW-1185">Reference proteome</keyword>
<dbReference type="RefSeq" id="WP_090257505.1">
    <property type="nucleotide sequence ID" value="NZ_FOIR01000001.1"/>
</dbReference>
<feature type="chain" id="PRO_5011726878" evidence="2">
    <location>
        <begin position="20"/>
        <end position="252"/>
    </location>
</feature>
<protein>
    <submittedName>
        <fullName evidence="3">CarboxypepD_reg-like domain-containing protein</fullName>
    </submittedName>
</protein>
<dbReference type="GeneID" id="99985832"/>
<name>A0A1I0NDG6_9BACT</name>
<feature type="signal peptide" evidence="2">
    <location>
        <begin position="1"/>
        <end position="19"/>
    </location>
</feature>
<dbReference type="AlphaFoldDB" id="A0A1I0NDG6"/>
<evidence type="ECO:0000313" key="3">
    <source>
        <dbReference type="EMBL" id="SEV98986.1"/>
    </source>
</evidence>
<dbReference type="OrthoDB" id="1116175at2"/>
<evidence type="ECO:0000313" key="4">
    <source>
        <dbReference type="Proteomes" id="UP000199437"/>
    </source>
</evidence>
<gene>
    <name evidence="3" type="ORF">SAMN05216290_1098</name>
</gene>
<dbReference type="SUPFAM" id="SSF49464">
    <property type="entry name" value="Carboxypeptidase regulatory domain-like"/>
    <property type="match status" value="1"/>
</dbReference>
<organism evidence="3 4">
    <name type="scientific">Roseivirga pacifica</name>
    <dbReference type="NCBI Taxonomy" id="1267423"/>
    <lineage>
        <taxon>Bacteria</taxon>
        <taxon>Pseudomonadati</taxon>
        <taxon>Bacteroidota</taxon>
        <taxon>Cytophagia</taxon>
        <taxon>Cytophagales</taxon>
        <taxon>Roseivirgaceae</taxon>
        <taxon>Roseivirga</taxon>
    </lineage>
</organism>
<proteinExistence type="predicted"/>
<dbReference type="EMBL" id="FOIR01000001">
    <property type="protein sequence ID" value="SEV98986.1"/>
    <property type="molecule type" value="Genomic_DNA"/>
</dbReference>
<evidence type="ECO:0000256" key="2">
    <source>
        <dbReference type="SAM" id="SignalP"/>
    </source>
</evidence>
<dbReference type="Proteomes" id="UP000199437">
    <property type="component" value="Unassembled WGS sequence"/>
</dbReference>
<evidence type="ECO:0000256" key="1">
    <source>
        <dbReference type="SAM" id="Coils"/>
    </source>
</evidence>